<feature type="transmembrane region" description="Helical" evidence="7">
    <location>
        <begin position="499"/>
        <end position="525"/>
    </location>
</feature>
<comment type="similarity">
    <text evidence="6">Belongs to the ABC-4 integral membrane protein family.</text>
</comment>
<name>A0ABW1ENK5_9BACT</name>
<keyword evidence="5 7" id="KW-0472">Membrane</keyword>
<comment type="caution">
    <text evidence="10">The sequence shown here is derived from an EMBL/GenBank/DDBJ whole genome shotgun (WGS) entry which is preliminary data.</text>
</comment>
<evidence type="ECO:0000256" key="7">
    <source>
        <dbReference type="SAM" id="Phobius"/>
    </source>
</evidence>
<dbReference type="Pfam" id="PF02687">
    <property type="entry name" value="FtsX"/>
    <property type="match status" value="2"/>
</dbReference>
<dbReference type="InterPro" id="IPR017800">
    <property type="entry name" value="ADOP"/>
</dbReference>
<keyword evidence="4 7" id="KW-1133">Transmembrane helix</keyword>
<feature type="transmembrane region" description="Helical" evidence="7">
    <location>
        <begin position="398"/>
        <end position="424"/>
    </location>
</feature>
<feature type="domain" description="ABC3 transporter permease C-terminal" evidence="8">
    <location>
        <begin position="774"/>
        <end position="886"/>
    </location>
</feature>
<evidence type="ECO:0000256" key="1">
    <source>
        <dbReference type="ARBA" id="ARBA00004651"/>
    </source>
</evidence>
<evidence type="ECO:0000313" key="11">
    <source>
        <dbReference type="Proteomes" id="UP001596091"/>
    </source>
</evidence>
<accession>A0ABW1ENK5</accession>
<keyword evidence="3 7" id="KW-0812">Transmembrane</keyword>
<feature type="transmembrane region" description="Helical" evidence="7">
    <location>
        <begin position="825"/>
        <end position="844"/>
    </location>
</feature>
<feature type="domain" description="ABC3 transporter permease C-terminal" evidence="8">
    <location>
        <begin position="353"/>
        <end position="465"/>
    </location>
</feature>
<proteinExistence type="inferred from homology"/>
<dbReference type="InterPro" id="IPR047928">
    <property type="entry name" value="Perm_prefix_1"/>
</dbReference>
<feature type="transmembrane region" description="Helical" evidence="7">
    <location>
        <begin position="444"/>
        <end position="465"/>
    </location>
</feature>
<evidence type="ECO:0000256" key="4">
    <source>
        <dbReference type="ARBA" id="ARBA00022989"/>
    </source>
</evidence>
<dbReference type="RefSeq" id="WP_263333024.1">
    <property type="nucleotide sequence ID" value="NZ_JAGSYH010000001.1"/>
</dbReference>
<evidence type="ECO:0000256" key="5">
    <source>
        <dbReference type="ARBA" id="ARBA00023136"/>
    </source>
</evidence>
<feature type="transmembrane region" description="Helical" evidence="7">
    <location>
        <begin position="347"/>
        <end position="372"/>
    </location>
</feature>
<dbReference type="InterPro" id="IPR003838">
    <property type="entry name" value="ABC3_permease_C"/>
</dbReference>
<gene>
    <name evidence="10" type="ORF">ACFPT7_19680</name>
</gene>
<organism evidence="10 11">
    <name type="scientific">Acidicapsa dinghuensis</name>
    <dbReference type="NCBI Taxonomy" id="2218256"/>
    <lineage>
        <taxon>Bacteria</taxon>
        <taxon>Pseudomonadati</taxon>
        <taxon>Acidobacteriota</taxon>
        <taxon>Terriglobia</taxon>
        <taxon>Terriglobales</taxon>
        <taxon>Acidobacteriaceae</taxon>
        <taxon>Acidicapsa</taxon>
    </lineage>
</organism>
<dbReference type="InterPro" id="IPR050250">
    <property type="entry name" value="Macrolide_Exporter_MacB"/>
</dbReference>
<evidence type="ECO:0000259" key="8">
    <source>
        <dbReference type="Pfam" id="PF02687"/>
    </source>
</evidence>
<evidence type="ECO:0000259" key="9">
    <source>
        <dbReference type="Pfam" id="PF12704"/>
    </source>
</evidence>
<protein>
    <submittedName>
        <fullName evidence="10">ADOP family duplicated permease</fullName>
    </submittedName>
</protein>
<feature type="domain" description="MacB-like periplasmic core" evidence="9">
    <location>
        <begin position="95"/>
        <end position="313"/>
    </location>
</feature>
<feature type="transmembrane region" description="Helical" evidence="7">
    <location>
        <begin position="766"/>
        <end position="790"/>
    </location>
</feature>
<feature type="transmembrane region" description="Helical" evidence="7">
    <location>
        <begin position="91"/>
        <end position="114"/>
    </location>
</feature>
<dbReference type="PANTHER" id="PTHR30572">
    <property type="entry name" value="MEMBRANE COMPONENT OF TRANSPORTER-RELATED"/>
    <property type="match status" value="1"/>
</dbReference>
<keyword evidence="11" id="KW-1185">Reference proteome</keyword>
<dbReference type="EMBL" id="JBHSPH010000010">
    <property type="protein sequence ID" value="MFC5864538.1"/>
    <property type="molecule type" value="Genomic_DNA"/>
</dbReference>
<feature type="transmembrane region" description="Helical" evidence="7">
    <location>
        <begin position="856"/>
        <end position="876"/>
    </location>
</feature>
<evidence type="ECO:0000313" key="10">
    <source>
        <dbReference type="EMBL" id="MFC5864538.1"/>
    </source>
</evidence>
<dbReference type="Proteomes" id="UP001596091">
    <property type="component" value="Unassembled WGS sequence"/>
</dbReference>
<comment type="subcellular location">
    <subcellularLocation>
        <location evidence="1">Cell membrane</location>
        <topology evidence="1">Multi-pass membrane protein</topology>
    </subcellularLocation>
</comment>
<keyword evidence="2" id="KW-1003">Cell membrane</keyword>
<evidence type="ECO:0000256" key="6">
    <source>
        <dbReference type="ARBA" id="ARBA00038076"/>
    </source>
</evidence>
<reference evidence="11" key="1">
    <citation type="journal article" date="2019" name="Int. J. Syst. Evol. Microbiol.">
        <title>The Global Catalogue of Microorganisms (GCM) 10K type strain sequencing project: providing services to taxonomists for standard genome sequencing and annotation.</title>
        <authorList>
            <consortium name="The Broad Institute Genomics Platform"/>
            <consortium name="The Broad Institute Genome Sequencing Center for Infectious Disease"/>
            <person name="Wu L."/>
            <person name="Ma J."/>
        </authorList>
    </citation>
    <scope>NUCLEOTIDE SEQUENCE [LARGE SCALE GENOMIC DNA]</scope>
    <source>
        <strain evidence="11">JCM 4087</strain>
    </source>
</reference>
<dbReference type="NCBIfam" id="NF038403">
    <property type="entry name" value="perm_prefix_1"/>
    <property type="match status" value="1"/>
</dbReference>
<evidence type="ECO:0000256" key="2">
    <source>
        <dbReference type="ARBA" id="ARBA00022475"/>
    </source>
</evidence>
<dbReference type="Pfam" id="PF12704">
    <property type="entry name" value="MacB_PCD"/>
    <property type="match status" value="2"/>
</dbReference>
<sequence length="893" mass="95768">MKFLRRITNLFQRSRLDQEIVTELQSHIDLRAADNEAAGMRPEAAKRDARLRFGNPQSVKEHVTGADAALTLESLWLDLRYGLRQLQRNKAFAATAIGVLALGICASAAIFAFVDAVMLRPLPYRDASRIVALFETTPLSNRYQLSYLDYLDWKRANRSLDAIAVYNSNPTSAALRTTSGRTASGIDQVDTESVSAGFFDLLGVVPILGRSFRTEEDQPGSPGVALLTYAAWQSRYGGRSDVIGQTISLDSQPAQIIGVLPASFSFAPIGDVTFWIPLQLWDPPQTRGDHGLSAIARLKPSITLAQASSDLQNIAATLAQQYPDADKDRGAAILPWTDIVSGKLRPLLTLLMSAAALLLLIAAFNVCSLLLVRSESRRREIAVRGALGAPRSRLIRQFLIEGFLIAAAAILPGLAAAAALIRVLLRITPGDMLAATPSLNALGFNWHVLAFGIAVAFTSGILFALTPLPGFLTSDLHQGLAQSSRSAASVVWRKLGTNLVIVELCTATILLMGASLLVRSFYLLIHSNLGIETSHLDIVRLDASGIPAYDKPAQQVILAHRLVDETLRLPGIESAAIARHVPLAGIAGGVGSGFTFTGSTTFYIQGQPRFANPEEANFRSVGYQYFSTTRAQLQQGRLFTAMDDTSHPPVVLVNQTFARLYLAGVNPIGQHIHSDKLKSPAEVVGVVANIQEGAIDGSVAPVLYAPFDQVPDNSFYIVARTTQAPSLTLTALESVIRRVDSGIVIQVTQTMDERIQSSQPAYLRRAAAWLAGGFAVIALILGVIGLYGVIAYSVSQRTREIGVRMALGAQRSSVSTMVLAQAARLIAIGVVAGLLCSLGATTLMRSLLFGVAPWDIATLITVGIVLTASSLLASYLPARRAASVNPVEALRAE</sequence>
<evidence type="ECO:0000256" key="3">
    <source>
        <dbReference type="ARBA" id="ARBA00022692"/>
    </source>
</evidence>
<dbReference type="InterPro" id="IPR025857">
    <property type="entry name" value="MacB_PCD"/>
</dbReference>
<feature type="domain" description="MacB-like periplasmic core" evidence="9">
    <location>
        <begin position="576"/>
        <end position="726"/>
    </location>
</feature>
<dbReference type="PANTHER" id="PTHR30572:SF4">
    <property type="entry name" value="ABC TRANSPORTER PERMEASE YTRF"/>
    <property type="match status" value="1"/>
</dbReference>
<dbReference type="NCBIfam" id="TIGR03434">
    <property type="entry name" value="ADOP"/>
    <property type="match status" value="1"/>
</dbReference>